<protein>
    <recommendedName>
        <fullName evidence="4">3-methyl-2-oxobutanoate hydroxymethyltransferase</fullName>
    </recommendedName>
</protein>
<evidence type="ECO:0000313" key="2">
    <source>
        <dbReference type="EMBL" id="MBP2366845.1"/>
    </source>
</evidence>
<comment type="caution">
    <text evidence="2">The sequence shown here is derived from an EMBL/GenBank/DDBJ whole genome shotgun (WGS) entry which is preliminary data.</text>
</comment>
<evidence type="ECO:0000313" key="3">
    <source>
        <dbReference type="Proteomes" id="UP001519295"/>
    </source>
</evidence>
<sequence>MGTRPILPSSCALATTAEEAGYRIDAPVEGRRGTRVVALDDDAATAVRRLARERWNAARFLTLRTGPPPAPDGTDGTDGTDDALPLHHTGGAATDLAAELAAADAVVMIASARAGDAAALAAGRIGRACAGRGVMTAGIVLGGADARASVAALRPHARVLLAGADDRDAADLLTAIRA</sequence>
<organism evidence="2 3">
    <name type="scientific">Pseudonocardia parietis</name>
    <dbReference type="NCBI Taxonomy" id="570936"/>
    <lineage>
        <taxon>Bacteria</taxon>
        <taxon>Bacillati</taxon>
        <taxon>Actinomycetota</taxon>
        <taxon>Actinomycetes</taxon>
        <taxon>Pseudonocardiales</taxon>
        <taxon>Pseudonocardiaceae</taxon>
        <taxon>Pseudonocardia</taxon>
    </lineage>
</organism>
<dbReference type="EMBL" id="JAGINU010000001">
    <property type="protein sequence ID" value="MBP2366845.1"/>
    <property type="molecule type" value="Genomic_DNA"/>
</dbReference>
<proteinExistence type="predicted"/>
<name>A0ABS4VSD2_9PSEU</name>
<dbReference type="Proteomes" id="UP001519295">
    <property type="component" value="Unassembled WGS sequence"/>
</dbReference>
<gene>
    <name evidence="2" type="ORF">JOF36_002541</name>
</gene>
<evidence type="ECO:0000256" key="1">
    <source>
        <dbReference type="SAM" id="MobiDB-lite"/>
    </source>
</evidence>
<dbReference type="RefSeq" id="WP_210026943.1">
    <property type="nucleotide sequence ID" value="NZ_JAGINU010000001.1"/>
</dbReference>
<feature type="region of interest" description="Disordered" evidence="1">
    <location>
        <begin position="62"/>
        <end position="83"/>
    </location>
</feature>
<reference evidence="2 3" key="1">
    <citation type="submission" date="2021-03" db="EMBL/GenBank/DDBJ databases">
        <title>Sequencing the genomes of 1000 actinobacteria strains.</title>
        <authorList>
            <person name="Klenk H.-P."/>
        </authorList>
    </citation>
    <scope>NUCLEOTIDE SEQUENCE [LARGE SCALE GENOMIC DNA]</scope>
    <source>
        <strain evidence="2 3">DSM 45256</strain>
    </source>
</reference>
<keyword evidence="3" id="KW-1185">Reference proteome</keyword>
<evidence type="ECO:0008006" key="4">
    <source>
        <dbReference type="Google" id="ProtNLM"/>
    </source>
</evidence>
<accession>A0ABS4VSD2</accession>